<dbReference type="AlphaFoldDB" id="A0AAV4DGT5"/>
<reference evidence="1 2" key="1">
    <citation type="journal article" date="2021" name="Elife">
        <title>Chloroplast acquisition without the gene transfer in kleptoplastic sea slugs, Plakobranchus ocellatus.</title>
        <authorList>
            <person name="Maeda T."/>
            <person name="Takahashi S."/>
            <person name="Yoshida T."/>
            <person name="Shimamura S."/>
            <person name="Takaki Y."/>
            <person name="Nagai Y."/>
            <person name="Toyoda A."/>
            <person name="Suzuki Y."/>
            <person name="Arimoto A."/>
            <person name="Ishii H."/>
            <person name="Satoh N."/>
            <person name="Nishiyama T."/>
            <person name="Hasebe M."/>
            <person name="Maruyama T."/>
            <person name="Minagawa J."/>
            <person name="Obokata J."/>
            <person name="Shigenobu S."/>
        </authorList>
    </citation>
    <scope>NUCLEOTIDE SEQUENCE [LARGE SCALE GENOMIC DNA]</scope>
</reference>
<organism evidence="1 2">
    <name type="scientific">Plakobranchus ocellatus</name>
    <dbReference type="NCBI Taxonomy" id="259542"/>
    <lineage>
        <taxon>Eukaryota</taxon>
        <taxon>Metazoa</taxon>
        <taxon>Spiralia</taxon>
        <taxon>Lophotrochozoa</taxon>
        <taxon>Mollusca</taxon>
        <taxon>Gastropoda</taxon>
        <taxon>Heterobranchia</taxon>
        <taxon>Euthyneura</taxon>
        <taxon>Panpulmonata</taxon>
        <taxon>Sacoglossa</taxon>
        <taxon>Placobranchoidea</taxon>
        <taxon>Plakobranchidae</taxon>
        <taxon>Plakobranchus</taxon>
    </lineage>
</organism>
<evidence type="ECO:0000313" key="2">
    <source>
        <dbReference type="Proteomes" id="UP000735302"/>
    </source>
</evidence>
<comment type="caution">
    <text evidence="1">The sequence shown here is derived from an EMBL/GenBank/DDBJ whole genome shotgun (WGS) entry which is preliminary data.</text>
</comment>
<keyword evidence="2" id="KW-1185">Reference proteome</keyword>
<dbReference type="Proteomes" id="UP000735302">
    <property type="component" value="Unassembled WGS sequence"/>
</dbReference>
<proteinExistence type="predicted"/>
<evidence type="ECO:0000313" key="1">
    <source>
        <dbReference type="EMBL" id="GFO43192.1"/>
    </source>
</evidence>
<sequence>MRFGCERQASFTAVVISSFAPLSRQTLMLYRTHDAKYRWILQHSYQHLYHQHPHSKLKIWAAQSNPEGEKSASSGVFEQHHVIHDEEEMRIY</sequence>
<name>A0AAV4DGT5_9GAST</name>
<dbReference type="EMBL" id="BLXT01007857">
    <property type="protein sequence ID" value="GFO43192.1"/>
    <property type="molecule type" value="Genomic_DNA"/>
</dbReference>
<protein>
    <submittedName>
        <fullName evidence="1">Uncharacterized protein</fullName>
    </submittedName>
</protein>
<gene>
    <name evidence="1" type="ORF">PoB_006969700</name>
</gene>
<accession>A0AAV4DGT5</accession>